<sequence length="223" mass="25615">MVNLNEYLGGIATSIAEARLMSDLKSLEIAEKFSRHELLKHFSIPRFKAQNIELTIPVAIGELEEAYEADYEPIDNIAFNSQTYTILKDASKITSFDRKTSTMLRSIIAQRTDELEKNIKATGEIDPVLSRFSQRLSEEFISIYNEKVSYDVLVKKLNSELRPSIKSRQITQKNTKVIVEAHKLNEIKPENIVQIKMTLNEEGMEWYTSENEDGVRETKLLPE</sequence>
<dbReference type="AlphaFoldDB" id="A0A2G1BTC3"/>
<reference evidence="2 3" key="1">
    <citation type="journal article" date="2016" name="Nat. Commun.">
        <title>Microbial interactions lead to rapid micro-scale successions on model marine particles.</title>
        <authorList>
            <person name="Datta M.S."/>
            <person name="Sliwerska E."/>
            <person name="Gore J."/>
            <person name="Polz M.F."/>
            <person name="Cordero O.X."/>
        </authorList>
    </citation>
    <scope>NUCLEOTIDE SEQUENCE [LARGE SCALE GENOMIC DNA]</scope>
    <source>
        <strain evidence="2 3">4G03</strain>
    </source>
</reference>
<reference evidence="1 4" key="3">
    <citation type="submission" date="2023-07" db="EMBL/GenBank/DDBJ databases">
        <title>Genome content predicts the carbon catabolic preferences of heterotrophic bacteria.</title>
        <authorList>
            <person name="Gralka M."/>
        </authorList>
    </citation>
    <scope>NUCLEOTIDE SEQUENCE [LARGE SCALE GENOMIC DNA]</scope>
    <source>
        <strain evidence="1 4">4G03</strain>
    </source>
</reference>
<proteinExistence type="predicted"/>
<reference evidence="2" key="2">
    <citation type="submission" date="2017-10" db="EMBL/GenBank/DDBJ databases">
        <authorList>
            <person name="Enke T.N."/>
            <person name="Cordero O.X."/>
        </authorList>
    </citation>
    <scope>NUCLEOTIDE SEQUENCE</scope>
    <source>
        <strain evidence="2">4G03</strain>
    </source>
</reference>
<dbReference type="Proteomes" id="UP001242342">
    <property type="component" value="Unassembled WGS sequence"/>
</dbReference>
<dbReference type="Proteomes" id="UP000222163">
    <property type="component" value="Unassembled WGS sequence"/>
</dbReference>
<organism evidence="2 3">
    <name type="scientific">Tenacibaculum discolor</name>
    <dbReference type="NCBI Taxonomy" id="361581"/>
    <lineage>
        <taxon>Bacteria</taxon>
        <taxon>Pseudomonadati</taxon>
        <taxon>Bacteroidota</taxon>
        <taxon>Flavobacteriia</taxon>
        <taxon>Flavobacteriales</taxon>
        <taxon>Flavobacteriaceae</taxon>
        <taxon>Tenacibaculum</taxon>
    </lineage>
</organism>
<dbReference type="RefSeq" id="WP_099215713.1">
    <property type="nucleotide sequence ID" value="NZ_JAUYVU010000010.1"/>
</dbReference>
<dbReference type="EMBL" id="PDUU01000009">
    <property type="protein sequence ID" value="PHN96845.1"/>
    <property type="molecule type" value="Genomic_DNA"/>
</dbReference>
<evidence type="ECO:0000313" key="2">
    <source>
        <dbReference type="EMBL" id="PHN96845.1"/>
    </source>
</evidence>
<name>A0A2G1BTC3_9FLAO</name>
<evidence type="ECO:0000313" key="4">
    <source>
        <dbReference type="Proteomes" id="UP001242342"/>
    </source>
</evidence>
<accession>A0A2G1BTC3</accession>
<evidence type="ECO:0000313" key="1">
    <source>
        <dbReference type="EMBL" id="MDP2542397.1"/>
    </source>
</evidence>
<protein>
    <submittedName>
        <fullName evidence="2">Uncharacterized protein</fullName>
    </submittedName>
</protein>
<dbReference type="EMBL" id="JAUYVU010000010">
    <property type="protein sequence ID" value="MDP2542397.1"/>
    <property type="molecule type" value="Genomic_DNA"/>
</dbReference>
<comment type="caution">
    <text evidence="2">The sequence shown here is derived from an EMBL/GenBank/DDBJ whole genome shotgun (WGS) entry which is preliminary data.</text>
</comment>
<evidence type="ECO:0000313" key="3">
    <source>
        <dbReference type="Proteomes" id="UP000222163"/>
    </source>
</evidence>
<keyword evidence="4" id="KW-1185">Reference proteome</keyword>
<gene>
    <name evidence="2" type="ORF">CSC81_10505</name>
    <name evidence="1" type="ORF">Q8W23_13025</name>
</gene>